<dbReference type="Gene3D" id="3.40.980.20">
    <property type="entry name" value="Four-carbon acid sugar kinase, nucleotide binding domain"/>
    <property type="match status" value="1"/>
</dbReference>
<evidence type="ECO:0000256" key="10">
    <source>
        <dbReference type="ARBA" id="ARBA00039095"/>
    </source>
</evidence>
<dbReference type="Gene3D" id="3.40.50.10840">
    <property type="entry name" value="Putative sugar-binding, N-terminal domain"/>
    <property type="match status" value="1"/>
</dbReference>
<keyword evidence="6" id="KW-0119">Carbohydrate metabolism</keyword>
<dbReference type="Pfam" id="PF17042">
    <property type="entry name" value="NBD_C"/>
    <property type="match status" value="1"/>
</dbReference>
<comment type="caution">
    <text evidence="15">The sequence shown here is derived from an EMBL/GenBank/DDBJ whole genome shotgun (WGS) entry which is preliminary data.</text>
</comment>
<evidence type="ECO:0000256" key="4">
    <source>
        <dbReference type="ARBA" id="ARBA00022777"/>
    </source>
</evidence>
<dbReference type="InterPro" id="IPR037051">
    <property type="entry name" value="4-carb_acid_sugar_kinase_N_sf"/>
</dbReference>
<keyword evidence="2" id="KW-0808">Transferase</keyword>
<evidence type="ECO:0000256" key="12">
    <source>
        <dbReference type="ARBA" id="ARBA00041377"/>
    </source>
</evidence>
<evidence type="ECO:0000259" key="13">
    <source>
        <dbReference type="Pfam" id="PF07005"/>
    </source>
</evidence>
<dbReference type="Pfam" id="PF07005">
    <property type="entry name" value="SBD_N"/>
    <property type="match status" value="1"/>
</dbReference>
<reference evidence="15 16" key="1">
    <citation type="submission" date="2017-11" db="EMBL/GenBank/DDBJ databases">
        <title>Genomic Encyclopedia of Archaeal and Bacterial Type Strains, Phase II (KMG-II): From Individual Species to Whole Genera.</title>
        <authorList>
            <person name="Goeker M."/>
        </authorList>
    </citation>
    <scope>NUCLEOTIDE SEQUENCE [LARGE SCALE GENOMIC DNA]</scope>
    <source>
        <strain evidence="15 16">DSM 25625</strain>
    </source>
</reference>
<dbReference type="InterPro" id="IPR050007">
    <property type="entry name" value="OtnK"/>
</dbReference>
<gene>
    <name evidence="15" type="ORF">CLV54_1126</name>
</gene>
<dbReference type="EC" id="2.7.1.217" evidence="10"/>
<dbReference type="AlphaFoldDB" id="A0A2M9BZG1"/>
<dbReference type="GO" id="GO:0005524">
    <property type="term" value="F:ATP binding"/>
    <property type="evidence" value="ECO:0007669"/>
    <property type="project" value="UniProtKB-KW"/>
</dbReference>
<evidence type="ECO:0000256" key="3">
    <source>
        <dbReference type="ARBA" id="ARBA00022741"/>
    </source>
</evidence>
<evidence type="ECO:0000256" key="7">
    <source>
        <dbReference type="ARBA" id="ARBA00035898"/>
    </source>
</evidence>
<keyword evidence="4" id="KW-0418">Kinase</keyword>
<evidence type="ECO:0000256" key="5">
    <source>
        <dbReference type="ARBA" id="ARBA00022840"/>
    </source>
</evidence>
<evidence type="ECO:0000256" key="1">
    <source>
        <dbReference type="ARBA" id="ARBA00005715"/>
    </source>
</evidence>
<evidence type="ECO:0000256" key="8">
    <source>
        <dbReference type="ARBA" id="ARBA00036346"/>
    </source>
</evidence>
<sequence length="441" mass="45800">MTTDERNHHVLAWGCIADDVTGATDLAGNFVARGYSTIVLFGLDALRASSTPESRLADVDVVVVALKSRTAPVDQAVSESLSALRFLEGAGAERIYVKYCSTFDSTPRGNIGPVIDAVLDATHETFTIAVPSFPDTGRTVYNGHLFVGGDLLSESSMRFHPLTPMTDSSVPRLLDPQTRNRVESVRLDEVRAGAGALSARFGELSSGTPGTIAVVDAVTDDDLATISTAASGLRIVTGGSGLALGLAPSGRSDAHSITVAHGHRAILCGSASLRTREQIARARSGGVPWRKLDLDEVRTDPNGTVARTIEWARSSWLDDPGSTPLVYSVDELGDIAGADAGFDAAAAIEDVIGAIADGLVDAGARQIIVAGGETSGRVIAQLGVQALAIGAPIAPGVSWSEARTHRGAIVDLALKSGNFGDPDMFLTAWHALDAANEGGRA</sequence>
<comment type="similarity">
    <text evidence="1">Belongs to the four-carbon acid sugar kinase family.</text>
</comment>
<evidence type="ECO:0000259" key="14">
    <source>
        <dbReference type="Pfam" id="PF17042"/>
    </source>
</evidence>
<feature type="domain" description="Four-carbon acid sugar kinase nucleotide binding" evidence="14">
    <location>
        <begin position="265"/>
        <end position="425"/>
    </location>
</feature>
<dbReference type="InterPro" id="IPR010737">
    <property type="entry name" value="4-carb_acid_sugar_kinase_N"/>
</dbReference>
<evidence type="ECO:0000256" key="11">
    <source>
        <dbReference type="ARBA" id="ARBA00039461"/>
    </source>
</evidence>
<comment type="function">
    <text evidence="9">Catalyzes the ATP-dependent phosphorylation of 3-oxo-tetronate to 3-oxo-tetronate 4-phosphate.</text>
</comment>
<organism evidence="15 16">
    <name type="scientific">Compostimonas suwonensis</name>
    <dbReference type="NCBI Taxonomy" id="1048394"/>
    <lineage>
        <taxon>Bacteria</taxon>
        <taxon>Bacillati</taxon>
        <taxon>Actinomycetota</taxon>
        <taxon>Actinomycetes</taxon>
        <taxon>Micrococcales</taxon>
        <taxon>Microbacteriaceae</taxon>
        <taxon>Compostimonas</taxon>
    </lineage>
</organism>
<dbReference type="InterPro" id="IPR031475">
    <property type="entry name" value="NBD_C"/>
</dbReference>
<proteinExistence type="inferred from homology"/>
<dbReference type="InterPro" id="IPR042213">
    <property type="entry name" value="NBD_C_sf"/>
</dbReference>
<dbReference type="RefSeq" id="WP_211294457.1">
    <property type="nucleotide sequence ID" value="NZ_PGFB01000002.1"/>
</dbReference>
<dbReference type="NCBIfam" id="NF043035">
    <property type="entry name" value="OxoTetrKin"/>
    <property type="match status" value="1"/>
</dbReference>
<dbReference type="SUPFAM" id="SSF142764">
    <property type="entry name" value="YgbK-like"/>
    <property type="match status" value="1"/>
</dbReference>
<comment type="catalytic activity">
    <reaction evidence="8">
        <text>3-dehydro-D-erythronate + ATP = 3-dehydro-4-O-phospho-D-erythronate + ADP + H(+)</text>
        <dbReference type="Rhea" id="RHEA:52556"/>
        <dbReference type="ChEBI" id="CHEBI:15378"/>
        <dbReference type="ChEBI" id="CHEBI:30616"/>
        <dbReference type="ChEBI" id="CHEBI:57958"/>
        <dbReference type="ChEBI" id="CHEBI:136593"/>
        <dbReference type="ChEBI" id="CHEBI:456216"/>
        <dbReference type="EC" id="2.7.1.217"/>
    </reaction>
</comment>
<dbReference type="GO" id="GO:0016301">
    <property type="term" value="F:kinase activity"/>
    <property type="evidence" value="ECO:0007669"/>
    <property type="project" value="UniProtKB-KW"/>
</dbReference>
<keyword evidence="3" id="KW-0547">Nucleotide-binding</keyword>
<keyword evidence="5" id="KW-0067">ATP-binding</keyword>
<protein>
    <recommendedName>
        <fullName evidence="11">3-oxo-tetronate kinase</fullName>
        <ecNumber evidence="10">2.7.1.217</ecNumber>
    </recommendedName>
    <alternativeName>
        <fullName evidence="12">3-dehydrotetronate 4-kinase</fullName>
    </alternativeName>
</protein>
<comment type="catalytic activity">
    <reaction evidence="7">
        <text>3-dehydro-L-erythronate + ATP = 3-dehydro-4-O-phospho-L-erythronate + ADP + H(+)</text>
        <dbReference type="Rhea" id="RHEA:52552"/>
        <dbReference type="ChEBI" id="CHEBI:15378"/>
        <dbReference type="ChEBI" id="CHEBI:30616"/>
        <dbReference type="ChEBI" id="CHEBI:136592"/>
        <dbReference type="ChEBI" id="CHEBI:136670"/>
        <dbReference type="ChEBI" id="CHEBI:456216"/>
        <dbReference type="EC" id="2.7.1.217"/>
    </reaction>
</comment>
<evidence type="ECO:0000313" key="15">
    <source>
        <dbReference type="EMBL" id="PJJ63460.1"/>
    </source>
</evidence>
<dbReference type="EMBL" id="PGFB01000002">
    <property type="protein sequence ID" value="PJJ63460.1"/>
    <property type="molecule type" value="Genomic_DNA"/>
</dbReference>
<keyword evidence="16" id="KW-1185">Reference proteome</keyword>
<evidence type="ECO:0000256" key="6">
    <source>
        <dbReference type="ARBA" id="ARBA00023277"/>
    </source>
</evidence>
<name>A0A2M9BZG1_9MICO</name>
<dbReference type="Proteomes" id="UP000230161">
    <property type="component" value="Unassembled WGS sequence"/>
</dbReference>
<evidence type="ECO:0000313" key="16">
    <source>
        <dbReference type="Proteomes" id="UP000230161"/>
    </source>
</evidence>
<evidence type="ECO:0000256" key="9">
    <source>
        <dbReference type="ARBA" id="ARBA00037335"/>
    </source>
</evidence>
<accession>A0A2M9BZG1</accession>
<evidence type="ECO:0000256" key="2">
    <source>
        <dbReference type="ARBA" id="ARBA00022679"/>
    </source>
</evidence>
<feature type="domain" description="Four-carbon acid sugar kinase N-terminal" evidence="13">
    <location>
        <begin position="14"/>
        <end position="245"/>
    </location>
</feature>